<keyword evidence="3" id="KW-1185">Reference proteome</keyword>
<dbReference type="GO" id="GO:0003700">
    <property type="term" value="F:DNA-binding transcription factor activity"/>
    <property type="evidence" value="ECO:0007669"/>
    <property type="project" value="InterPro"/>
</dbReference>
<evidence type="ECO:0000259" key="1">
    <source>
        <dbReference type="PROSITE" id="PS50987"/>
    </source>
</evidence>
<dbReference type="Pfam" id="PF01022">
    <property type="entry name" value="HTH_5"/>
    <property type="match status" value="1"/>
</dbReference>
<dbReference type="RefSeq" id="WP_157301438.1">
    <property type="nucleotide sequence ID" value="NZ_BAAAZB010000002.1"/>
</dbReference>
<dbReference type="AlphaFoldDB" id="A0A6N8JEV7"/>
<dbReference type="InterPro" id="IPR036388">
    <property type="entry name" value="WH-like_DNA-bd_sf"/>
</dbReference>
<dbReference type="SUPFAM" id="SSF46785">
    <property type="entry name" value="Winged helix' DNA-binding domain"/>
    <property type="match status" value="1"/>
</dbReference>
<dbReference type="CDD" id="cd00090">
    <property type="entry name" value="HTH_ARSR"/>
    <property type="match status" value="1"/>
</dbReference>
<reference evidence="2 3" key="1">
    <citation type="submission" date="2019-12" db="EMBL/GenBank/DDBJ databases">
        <title>The draft genomic sequence of strain Chitinophaga oryziterrae JCM 16595.</title>
        <authorList>
            <person name="Zhang X."/>
        </authorList>
    </citation>
    <scope>NUCLEOTIDE SEQUENCE [LARGE SCALE GENOMIC DNA]</scope>
    <source>
        <strain evidence="2 3">JCM 16595</strain>
    </source>
</reference>
<dbReference type="InterPro" id="IPR011991">
    <property type="entry name" value="ArsR-like_HTH"/>
</dbReference>
<evidence type="ECO:0000313" key="3">
    <source>
        <dbReference type="Proteomes" id="UP000468388"/>
    </source>
</evidence>
<name>A0A6N8JEV7_9BACT</name>
<organism evidence="2 3">
    <name type="scientific">Chitinophaga oryziterrae</name>
    <dbReference type="NCBI Taxonomy" id="1031224"/>
    <lineage>
        <taxon>Bacteria</taxon>
        <taxon>Pseudomonadati</taxon>
        <taxon>Bacteroidota</taxon>
        <taxon>Chitinophagia</taxon>
        <taxon>Chitinophagales</taxon>
        <taxon>Chitinophagaceae</taxon>
        <taxon>Chitinophaga</taxon>
    </lineage>
</organism>
<dbReference type="Proteomes" id="UP000468388">
    <property type="component" value="Unassembled WGS sequence"/>
</dbReference>
<evidence type="ECO:0000313" key="2">
    <source>
        <dbReference type="EMBL" id="MVT42839.1"/>
    </source>
</evidence>
<dbReference type="InterPro" id="IPR001845">
    <property type="entry name" value="HTH_ArsR_DNA-bd_dom"/>
</dbReference>
<dbReference type="InterPro" id="IPR036390">
    <property type="entry name" value="WH_DNA-bd_sf"/>
</dbReference>
<sequence length="63" mass="7457">MRFKPYSAKVIYRKLKLQQPVVSRHLNILKNAGIVSRKQEGQKIYYCICTENETVESLTKYFC</sequence>
<proteinExistence type="predicted"/>
<dbReference type="PROSITE" id="PS50987">
    <property type="entry name" value="HTH_ARSR_2"/>
    <property type="match status" value="1"/>
</dbReference>
<comment type="caution">
    <text evidence="2">The sequence shown here is derived from an EMBL/GenBank/DDBJ whole genome shotgun (WGS) entry which is preliminary data.</text>
</comment>
<dbReference type="Gene3D" id="1.10.10.10">
    <property type="entry name" value="Winged helix-like DNA-binding domain superfamily/Winged helix DNA-binding domain"/>
    <property type="match status" value="1"/>
</dbReference>
<dbReference type="PRINTS" id="PR00778">
    <property type="entry name" value="HTHARSR"/>
</dbReference>
<dbReference type="EMBL" id="WRXO01000005">
    <property type="protein sequence ID" value="MVT42839.1"/>
    <property type="molecule type" value="Genomic_DNA"/>
</dbReference>
<dbReference type="OrthoDB" id="9798835at2"/>
<protein>
    <submittedName>
        <fullName evidence="2">ArsR family transcriptional regulator</fullName>
    </submittedName>
</protein>
<gene>
    <name evidence="2" type="ORF">GO495_19750</name>
</gene>
<accession>A0A6N8JEV7</accession>
<feature type="domain" description="HTH arsR-type" evidence="1">
    <location>
        <begin position="1"/>
        <end position="63"/>
    </location>
</feature>